<dbReference type="EC" id="2.1.1.320" evidence="7"/>
<evidence type="ECO:0000256" key="2">
    <source>
        <dbReference type="ARBA" id="ARBA00005891"/>
    </source>
</evidence>
<dbReference type="GO" id="GO:0032981">
    <property type="term" value="P:mitochondrial respiratory chain complex I assembly"/>
    <property type="evidence" value="ECO:0007669"/>
    <property type="project" value="TreeGrafter"/>
</dbReference>
<gene>
    <name evidence="9" type="ORF">OIU74_015908</name>
</gene>
<dbReference type="Gene3D" id="3.40.50.12710">
    <property type="match status" value="1"/>
</dbReference>
<comment type="caution">
    <text evidence="9">The sequence shown here is derived from an EMBL/GenBank/DDBJ whole genome shotgun (WGS) entry which is preliminary data.</text>
</comment>
<dbReference type="Pfam" id="PF02636">
    <property type="entry name" value="Methyltransf_28"/>
    <property type="match status" value="1"/>
</dbReference>
<dbReference type="GO" id="GO:0032259">
    <property type="term" value="P:methylation"/>
    <property type="evidence" value="ECO:0007669"/>
    <property type="project" value="UniProtKB-KW"/>
</dbReference>
<keyword evidence="8" id="KW-0472">Membrane</keyword>
<proteinExistence type="inferred from homology"/>
<evidence type="ECO:0000313" key="9">
    <source>
        <dbReference type="EMBL" id="KAJ6691303.1"/>
    </source>
</evidence>
<reference evidence="9" key="1">
    <citation type="submission" date="2022-11" db="EMBL/GenBank/DDBJ databases">
        <authorList>
            <person name="Hyden B.L."/>
            <person name="Feng K."/>
            <person name="Yates T."/>
            <person name="Jawdy S."/>
            <person name="Smart L.B."/>
            <person name="Muchero W."/>
        </authorList>
    </citation>
    <scope>NUCLEOTIDE SEQUENCE</scope>
    <source>
        <tissue evidence="9">Shoot tip</tissue>
    </source>
</reference>
<dbReference type="InterPro" id="IPR038375">
    <property type="entry name" value="NDUFAF7_sf"/>
</dbReference>
<keyword evidence="3 7" id="KW-0489">Methyltransferase</keyword>
<dbReference type="AlphaFoldDB" id="A0A9Q0PN51"/>
<feature type="transmembrane region" description="Helical" evidence="8">
    <location>
        <begin position="395"/>
        <end position="414"/>
    </location>
</feature>
<dbReference type="SUPFAM" id="SSF53335">
    <property type="entry name" value="S-adenosyl-L-methionine-dependent methyltransferases"/>
    <property type="match status" value="1"/>
</dbReference>
<dbReference type="Proteomes" id="UP001151752">
    <property type="component" value="Chromosome 17"/>
</dbReference>
<keyword evidence="5 7" id="KW-0496">Mitochondrion</keyword>
<evidence type="ECO:0000256" key="3">
    <source>
        <dbReference type="ARBA" id="ARBA00022603"/>
    </source>
</evidence>
<keyword evidence="8" id="KW-0812">Transmembrane</keyword>
<dbReference type="GO" id="GO:0035243">
    <property type="term" value="F:protein-arginine omega-N symmetric methyltransferase activity"/>
    <property type="evidence" value="ECO:0007669"/>
    <property type="project" value="UniProtKB-EC"/>
</dbReference>
<sequence>MLTRHLLKQASTCRHFLLNSKTSSPFLTKSILFTSSSSSPESQSPTNTFVDDKVKDQYPTGTSISIDRSALYNLPEHSHEPTSDSELVKHLKGIIKFRGGPISVAEYMEEVLTNPKFGFYISRDVFGAEGDFITSPEVSQMFGEMVGVWAMCLWEQMGRPKQVNLVELGPGRGTLMADLLRSASKFKSFTESLHVHMVECSPTLQKLQHHNLKCFVEDDNSDGVEKRTVSMLAGIPVSWHALLEQVPSGMPSIIIAHEFYDALPVHQFQRASRGWCEKMVDVSEDSMFRFVLSPQPTPATLYLMRRCKWAAPKEIEKLGQIEVCPKAMDLTRTIADRIRCDGGGALIIDYGLNGVVSDSLQVKSLTIVFGASASIMSVHGLSVLVNIFNYLSAECLNTWAFMTCTLHSFMFYFISSNFPQG</sequence>
<evidence type="ECO:0000256" key="7">
    <source>
        <dbReference type="RuleBase" id="RU364114"/>
    </source>
</evidence>
<comment type="function">
    <text evidence="7">Arginine methyltransferase involved in the assembly or stability of mitochondrial NADH:ubiquinone oxidoreductase complex (complex I).</text>
</comment>
<dbReference type="PANTHER" id="PTHR12049">
    <property type="entry name" value="PROTEIN ARGININE METHYLTRANSFERASE NDUFAF7, MITOCHONDRIAL"/>
    <property type="match status" value="1"/>
</dbReference>
<evidence type="ECO:0000313" key="10">
    <source>
        <dbReference type="Proteomes" id="UP001151752"/>
    </source>
</evidence>
<comment type="catalytic activity">
    <reaction evidence="6 7">
        <text>L-arginyl-[protein] + 2 S-adenosyl-L-methionine = N(omega),N(omega)'-dimethyl-L-arginyl-[protein] + 2 S-adenosyl-L-homocysteine + 2 H(+)</text>
        <dbReference type="Rhea" id="RHEA:48108"/>
        <dbReference type="Rhea" id="RHEA-COMP:10532"/>
        <dbReference type="Rhea" id="RHEA-COMP:11992"/>
        <dbReference type="ChEBI" id="CHEBI:15378"/>
        <dbReference type="ChEBI" id="CHEBI:29965"/>
        <dbReference type="ChEBI" id="CHEBI:57856"/>
        <dbReference type="ChEBI" id="CHEBI:59789"/>
        <dbReference type="ChEBI" id="CHEBI:88221"/>
        <dbReference type="EC" id="2.1.1.320"/>
    </reaction>
</comment>
<accession>A0A9Q0PN51</accession>
<evidence type="ECO:0000256" key="4">
    <source>
        <dbReference type="ARBA" id="ARBA00022679"/>
    </source>
</evidence>
<feature type="transmembrane region" description="Helical" evidence="8">
    <location>
        <begin position="367"/>
        <end position="388"/>
    </location>
</feature>
<comment type="similarity">
    <text evidence="2 7">Belongs to the NDUFAF7 family.</text>
</comment>
<evidence type="ECO:0000256" key="8">
    <source>
        <dbReference type="SAM" id="Phobius"/>
    </source>
</evidence>
<evidence type="ECO:0000256" key="6">
    <source>
        <dbReference type="ARBA" id="ARBA00048612"/>
    </source>
</evidence>
<dbReference type="GO" id="GO:0005739">
    <property type="term" value="C:mitochondrion"/>
    <property type="evidence" value="ECO:0007669"/>
    <property type="project" value="UniProtKB-SubCell"/>
</dbReference>
<comment type="subcellular location">
    <subcellularLocation>
        <location evidence="1 7">Mitochondrion</location>
    </subcellularLocation>
</comment>
<keyword evidence="8" id="KW-1133">Transmembrane helix</keyword>
<dbReference type="InterPro" id="IPR029063">
    <property type="entry name" value="SAM-dependent_MTases_sf"/>
</dbReference>
<evidence type="ECO:0000256" key="1">
    <source>
        <dbReference type="ARBA" id="ARBA00004173"/>
    </source>
</evidence>
<keyword evidence="4 7" id="KW-0808">Transferase</keyword>
<protein>
    <recommendedName>
        <fullName evidence="7">Protein arginine methyltransferase NDUFAF7</fullName>
        <ecNumber evidence="7">2.1.1.320</ecNumber>
    </recommendedName>
</protein>
<keyword evidence="10" id="KW-1185">Reference proteome</keyword>
<dbReference type="InterPro" id="IPR003788">
    <property type="entry name" value="NDUFAF7"/>
</dbReference>
<evidence type="ECO:0000256" key="5">
    <source>
        <dbReference type="ARBA" id="ARBA00023128"/>
    </source>
</evidence>
<reference evidence="9" key="2">
    <citation type="journal article" date="2023" name="Int. J. Mol. Sci.">
        <title>De Novo Assembly and Annotation of 11 Diverse Shrub Willow (Salix) Genomes Reveals Novel Gene Organization in Sex-Linked Regions.</title>
        <authorList>
            <person name="Hyden B."/>
            <person name="Feng K."/>
            <person name="Yates T.B."/>
            <person name="Jawdy S."/>
            <person name="Cereghino C."/>
            <person name="Smart L.B."/>
            <person name="Muchero W."/>
        </authorList>
    </citation>
    <scope>NUCLEOTIDE SEQUENCE</scope>
    <source>
        <tissue evidence="9">Shoot tip</tissue>
    </source>
</reference>
<name>A0A9Q0PN51_9ROSI</name>
<organism evidence="9 10">
    <name type="scientific">Salix koriyanagi</name>
    <dbReference type="NCBI Taxonomy" id="2511006"/>
    <lineage>
        <taxon>Eukaryota</taxon>
        <taxon>Viridiplantae</taxon>
        <taxon>Streptophyta</taxon>
        <taxon>Embryophyta</taxon>
        <taxon>Tracheophyta</taxon>
        <taxon>Spermatophyta</taxon>
        <taxon>Magnoliopsida</taxon>
        <taxon>eudicotyledons</taxon>
        <taxon>Gunneridae</taxon>
        <taxon>Pentapetalae</taxon>
        <taxon>rosids</taxon>
        <taxon>fabids</taxon>
        <taxon>Malpighiales</taxon>
        <taxon>Salicaceae</taxon>
        <taxon>Saliceae</taxon>
        <taxon>Salix</taxon>
    </lineage>
</organism>
<dbReference type="EMBL" id="JAPFFM010000018">
    <property type="protein sequence ID" value="KAJ6691303.1"/>
    <property type="molecule type" value="Genomic_DNA"/>
</dbReference>
<dbReference type="PANTHER" id="PTHR12049:SF7">
    <property type="entry name" value="PROTEIN ARGININE METHYLTRANSFERASE NDUFAF7, MITOCHONDRIAL"/>
    <property type="match status" value="1"/>
</dbReference>